<keyword evidence="12" id="KW-0175">Coiled coil</keyword>
<dbReference type="GO" id="GO:0006270">
    <property type="term" value="P:DNA replication initiation"/>
    <property type="evidence" value="ECO:0007669"/>
    <property type="project" value="UniProtKB-UniRule"/>
</dbReference>
<keyword evidence="16" id="KW-1185">Reference proteome</keyword>
<dbReference type="FunFam" id="3.40.50.300:FF:000668">
    <property type="entry name" value="Chromosomal replication initiator protein DnaA"/>
    <property type="match status" value="1"/>
</dbReference>
<dbReference type="GO" id="GO:0005524">
    <property type="term" value="F:ATP binding"/>
    <property type="evidence" value="ECO:0007669"/>
    <property type="project" value="UniProtKB-UniRule"/>
</dbReference>
<keyword evidence="7 8" id="KW-0238">DNA-binding</keyword>
<dbReference type="GO" id="GO:0005737">
    <property type="term" value="C:cytoplasm"/>
    <property type="evidence" value="ECO:0007669"/>
    <property type="project" value="UniProtKB-SubCell"/>
</dbReference>
<dbReference type="PANTHER" id="PTHR30050:SF2">
    <property type="entry name" value="CHROMOSOMAL REPLICATION INITIATOR PROTEIN DNAA"/>
    <property type="match status" value="1"/>
</dbReference>
<dbReference type="InterPro" id="IPR003593">
    <property type="entry name" value="AAA+_ATPase"/>
</dbReference>
<dbReference type="InterPro" id="IPR001957">
    <property type="entry name" value="Chromosome_initiator_DnaA"/>
</dbReference>
<dbReference type="SUPFAM" id="SSF48295">
    <property type="entry name" value="TrpR-like"/>
    <property type="match status" value="1"/>
</dbReference>
<comment type="function">
    <text evidence="8 10">Plays an essential role in the initiation and regulation of chromosomal replication. ATP-DnaA binds to the origin of replication (oriC) to initiate formation of the DNA replication initiation complex once per cell cycle. Binds the DnaA box (a 9 base pair repeat at the origin) and separates the double-stranded (ds)DNA. Forms a right-handed helical filament on oriC DNA; dsDNA binds to the exterior of the filament while single-stranded (ss)DNA is stabiized in the filament's interior. The ATP-DnaA-oriC complex binds and stabilizes one strand of the AT-rich DNA unwinding element (DUE), permitting loading of DNA polymerase. After initiation quickly degrades to an ADP-DnaA complex that is not apt for DNA replication. Binds acidic phospholipids.</text>
</comment>
<dbReference type="PANTHER" id="PTHR30050">
    <property type="entry name" value="CHROMOSOMAL REPLICATION INITIATOR PROTEIN DNAA"/>
    <property type="match status" value="1"/>
</dbReference>
<evidence type="ECO:0000256" key="5">
    <source>
        <dbReference type="ARBA" id="ARBA00022840"/>
    </source>
</evidence>
<protein>
    <recommendedName>
        <fullName evidence="8 9">Chromosomal replication initiator protein DnaA</fullName>
    </recommendedName>
</protein>
<evidence type="ECO:0000256" key="4">
    <source>
        <dbReference type="ARBA" id="ARBA00022741"/>
    </source>
</evidence>
<dbReference type="HAMAP" id="MF_00377">
    <property type="entry name" value="DnaA_bact"/>
    <property type="match status" value="1"/>
</dbReference>
<evidence type="ECO:0000256" key="3">
    <source>
        <dbReference type="ARBA" id="ARBA00022705"/>
    </source>
</evidence>
<comment type="subcellular location">
    <subcellularLocation>
        <location evidence="8">Cytoplasm</location>
    </subcellularLocation>
</comment>
<evidence type="ECO:0000259" key="13">
    <source>
        <dbReference type="SMART" id="SM00382"/>
    </source>
</evidence>
<dbReference type="Gene3D" id="1.10.8.60">
    <property type="match status" value="1"/>
</dbReference>
<dbReference type="GO" id="GO:0008289">
    <property type="term" value="F:lipid binding"/>
    <property type="evidence" value="ECO:0007669"/>
    <property type="project" value="UniProtKB-KW"/>
</dbReference>
<dbReference type="InterPro" id="IPR010921">
    <property type="entry name" value="Trp_repressor/repl_initiator"/>
</dbReference>
<feature type="binding site" evidence="8">
    <location>
        <position position="148"/>
    </location>
    <ligand>
        <name>ATP</name>
        <dbReference type="ChEBI" id="CHEBI:30616"/>
    </ligand>
</feature>
<dbReference type="InterPro" id="IPR027417">
    <property type="entry name" value="P-loop_NTPase"/>
</dbReference>
<evidence type="ECO:0000313" key="16">
    <source>
        <dbReference type="Proteomes" id="UP000257067"/>
    </source>
</evidence>
<dbReference type="Gene3D" id="1.10.1750.10">
    <property type="match status" value="1"/>
</dbReference>
<dbReference type="PROSITE" id="PS01008">
    <property type="entry name" value="DNAA"/>
    <property type="match status" value="1"/>
</dbReference>
<organism evidence="15 16">
    <name type="scientific">Helicobacter cholecystus</name>
    <dbReference type="NCBI Taxonomy" id="45498"/>
    <lineage>
        <taxon>Bacteria</taxon>
        <taxon>Pseudomonadati</taxon>
        <taxon>Campylobacterota</taxon>
        <taxon>Epsilonproteobacteria</taxon>
        <taxon>Campylobacterales</taxon>
        <taxon>Helicobacteraceae</taxon>
        <taxon>Helicobacter</taxon>
    </lineage>
</organism>
<accession>A0A3D8IXN8</accession>
<dbReference type="AlphaFoldDB" id="A0A3D8IXN8"/>
<dbReference type="Pfam" id="PF08299">
    <property type="entry name" value="Bac_DnaA_C"/>
    <property type="match status" value="1"/>
</dbReference>
<dbReference type="InterPro" id="IPR013317">
    <property type="entry name" value="DnaA_dom"/>
</dbReference>
<comment type="subunit">
    <text evidence="8">Oligomerizes as a right-handed, spiral filament on DNA at oriC.</text>
</comment>
<gene>
    <name evidence="8 15" type="primary">dnaA</name>
    <name evidence="15" type="ORF">CQA62_01030</name>
</gene>
<feature type="binding site" evidence="8">
    <location>
        <position position="147"/>
    </location>
    <ligand>
        <name>ATP</name>
        <dbReference type="ChEBI" id="CHEBI:30616"/>
    </ligand>
</feature>
<dbReference type="SUPFAM" id="SSF52540">
    <property type="entry name" value="P-loop containing nucleoside triphosphate hydrolases"/>
    <property type="match status" value="1"/>
</dbReference>
<sequence>MSIQIIFENLKSQVPSDEFERYFSKIEYDAETSKSDLLVFKVPNRFIASWIETKYSAHIASLWEDIYGVLPKIQILTQSQKQNVNNSTQEIIKVIRTQTFLNPDLIFDSFVRGESNKIAFDIAKNVSQNQAKHFNPVLIYGNTGLGKTHLLNAIGNEAQKQGKIVVYVSSEQFLNEYTNRINNNTMDRFREKYRQCDYLLIDDIQFFGGKDRTQEEFFHTFNELHNNQKQIVMTSDKPPRKIVGLEERLKSRFEGGMCVEIIPPEIELKIAIVKQKCQINHISIDNESIAFLATNVSNVRQIEGILTRLNAMANIMGVDISRKMVENAIRDNINVNNKNITLESIINKVARFLNIKPSEIRSKTRTKNIATARRYVIFLARELIPNSMSALAKELNMKDHSAVSKAQKKMEEEIEQSSALKIIIEDMKNQIQEEQNDKLS</sequence>
<proteinExistence type="inferred from homology"/>
<evidence type="ECO:0000313" key="15">
    <source>
        <dbReference type="EMBL" id="RDU70028.1"/>
    </source>
</evidence>
<comment type="caution">
    <text evidence="8">Lacks conserved residue(s) required for the propagation of feature annotation.</text>
</comment>
<evidence type="ECO:0000256" key="11">
    <source>
        <dbReference type="RuleBase" id="RU004227"/>
    </source>
</evidence>
<feature type="region of interest" description="Domain I, interacts with DnaA modulators" evidence="8">
    <location>
        <begin position="1"/>
        <end position="86"/>
    </location>
</feature>
<dbReference type="GO" id="GO:0003688">
    <property type="term" value="F:DNA replication origin binding"/>
    <property type="evidence" value="ECO:0007669"/>
    <property type="project" value="UniProtKB-UniRule"/>
</dbReference>
<keyword evidence="3 8" id="KW-0235">DNA replication</keyword>
<keyword evidence="5 8" id="KW-0067">ATP-binding</keyword>
<dbReference type="SMART" id="SM00760">
    <property type="entry name" value="Bac_DnaA_C"/>
    <property type="match status" value="1"/>
</dbReference>
<evidence type="ECO:0000256" key="2">
    <source>
        <dbReference type="ARBA" id="ARBA00022490"/>
    </source>
</evidence>
<name>A0A3D8IXN8_9HELI</name>
<dbReference type="PRINTS" id="PR00051">
    <property type="entry name" value="DNAA"/>
</dbReference>
<feature type="domain" description="Chromosomal replication initiator DnaA C-terminal" evidence="14">
    <location>
        <begin position="341"/>
        <end position="410"/>
    </location>
</feature>
<dbReference type="Pfam" id="PF00308">
    <property type="entry name" value="Bac_DnaA"/>
    <property type="match status" value="1"/>
</dbReference>
<reference evidence="15 16" key="1">
    <citation type="submission" date="2018-04" db="EMBL/GenBank/DDBJ databases">
        <title>Novel Campyloabacter and Helicobacter Species and Strains.</title>
        <authorList>
            <person name="Mannion A.J."/>
            <person name="Shen Z."/>
            <person name="Fox J.G."/>
        </authorList>
    </citation>
    <scope>NUCLEOTIDE SEQUENCE [LARGE SCALE GENOMIC DNA]</scope>
    <source>
        <strain evidence="15 16">ATCC 700242</strain>
    </source>
</reference>
<dbReference type="OrthoDB" id="9807019at2"/>
<keyword evidence="2 8" id="KW-0963">Cytoplasm</keyword>
<dbReference type="CDD" id="cd06571">
    <property type="entry name" value="Bac_DnaA_C"/>
    <property type="match status" value="1"/>
</dbReference>
<keyword evidence="4 8" id="KW-0547">Nucleotide-binding</keyword>
<dbReference type="Gene3D" id="3.40.50.300">
    <property type="entry name" value="P-loop containing nucleotide triphosphate hydrolases"/>
    <property type="match status" value="1"/>
</dbReference>
<dbReference type="InterPro" id="IPR024633">
    <property type="entry name" value="DnaA_N_dom"/>
</dbReference>
<evidence type="ECO:0000256" key="10">
    <source>
        <dbReference type="RuleBase" id="RU000577"/>
    </source>
</evidence>
<feature type="binding site" evidence="8">
    <location>
        <position position="146"/>
    </location>
    <ligand>
        <name>ATP</name>
        <dbReference type="ChEBI" id="CHEBI:30616"/>
    </ligand>
</feature>
<comment type="domain">
    <text evidence="8">Domain I is involved in oligomerization and binding regulators, domain II is flexibile and of varying length in different bacteria, domain III forms the AAA+ region, while domain IV binds dsDNA.</text>
</comment>
<dbReference type="Pfam" id="PF11638">
    <property type="entry name" value="DnaA_N"/>
    <property type="match status" value="1"/>
</dbReference>
<dbReference type="Proteomes" id="UP000257067">
    <property type="component" value="Unassembled WGS sequence"/>
</dbReference>
<dbReference type="CDD" id="cd00009">
    <property type="entry name" value="AAA"/>
    <property type="match status" value="1"/>
</dbReference>
<evidence type="ECO:0000256" key="6">
    <source>
        <dbReference type="ARBA" id="ARBA00023121"/>
    </source>
</evidence>
<dbReference type="InterPro" id="IPR020591">
    <property type="entry name" value="Chromosome_initiator_DnaA-like"/>
</dbReference>
<dbReference type="NCBIfam" id="TIGR00362">
    <property type="entry name" value="DnaA"/>
    <property type="match status" value="1"/>
</dbReference>
<dbReference type="InterPro" id="IPR013159">
    <property type="entry name" value="DnaA_C"/>
</dbReference>
<feature type="coiled-coil region" evidence="12">
    <location>
        <begin position="410"/>
        <end position="437"/>
    </location>
</feature>
<dbReference type="InterPro" id="IPR018312">
    <property type="entry name" value="Chromosome_initiator_DnaA_CS"/>
</dbReference>
<dbReference type="EMBL" id="NXLU01000001">
    <property type="protein sequence ID" value="RDU70028.1"/>
    <property type="molecule type" value="Genomic_DNA"/>
</dbReference>
<dbReference type="SMART" id="SM00382">
    <property type="entry name" value="AAA"/>
    <property type="match status" value="1"/>
</dbReference>
<dbReference type="GO" id="GO:0005886">
    <property type="term" value="C:plasma membrane"/>
    <property type="evidence" value="ECO:0007669"/>
    <property type="project" value="TreeGrafter"/>
</dbReference>
<evidence type="ECO:0000256" key="1">
    <source>
        <dbReference type="ARBA" id="ARBA00006583"/>
    </source>
</evidence>
<evidence type="ECO:0000256" key="9">
    <source>
        <dbReference type="NCBIfam" id="TIGR00362"/>
    </source>
</evidence>
<evidence type="ECO:0000256" key="7">
    <source>
        <dbReference type="ARBA" id="ARBA00023125"/>
    </source>
</evidence>
<keyword evidence="6 8" id="KW-0446">Lipid-binding</keyword>
<evidence type="ECO:0000259" key="14">
    <source>
        <dbReference type="SMART" id="SM00760"/>
    </source>
</evidence>
<feature type="binding site" evidence="8">
    <location>
        <position position="144"/>
    </location>
    <ligand>
        <name>ATP</name>
        <dbReference type="ChEBI" id="CHEBI:30616"/>
    </ligand>
</feature>
<dbReference type="RefSeq" id="WP_104723840.1">
    <property type="nucleotide sequence ID" value="NZ_FZNE01000002.1"/>
</dbReference>
<feature type="domain" description="AAA+ ATPase" evidence="13">
    <location>
        <begin position="133"/>
        <end position="263"/>
    </location>
</feature>
<feature type="region of interest" description="Domain IV, binds dsDNA" evidence="8">
    <location>
        <begin position="314"/>
        <end position="440"/>
    </location>
</feature>
<comment type="similarity">
    <text evidence="1 8 11">Belongs to the DnaA family.</text>
</comment>
<evidence type="ECO:0000256" key="8">
    <source>
        <dbReference type="HAMAP-Rule" id="MF_00377"/>
    </source>
</evidence>
<comment type="caution">
    <text evidence="15">The sequence shown here is derived from an EMBL/GenBank/DDBJ whole genome shotgun (WGS) entry which is preliminary data.</text>
</comment>
<evidence type="ECO:0000256" key="12">
    <source>
        <dbReference type="SAM" id="Coils"/>
    </source>
</evidence>
<dbReference type="Gene3D" id="3.30.300.180">
    <property type="match status" value="1"/>
</dbReference>
<dbReference type="GO" id="GO:0006275">
    <property type="term" value="P:regulation of DNA replication"/>
    <property type="evidence" value="ECO:0007669"/>
    <property type="project" value="UniProtKB-UniRule"/>
</dbReference>
<dbReference type="InterPro" id="IPR038454">
    <property type="entry name" value="DnaA_N_sf"/>
</dbReference>